<gene>
    <name evidence="6" type="ORF">FN846DRAFT_953875</name>
</gene>
<evidence type="ECO:0000259" key="5">
    <source>
        <dbReference type="PROSITE" id="PS50850"/>
    </source>
</evidence>
<dbReference type="EMBL" id="VXIS01000116">
    <property type="protein sequence ID" value="KAA8903589.1"/>
    <property type="molecule type" value="Genomic_DNA"/>
</dbReference>
<feature type="transmembrane region" description="Helical" evidence="4">
    <location>
        <begin position="352"/>
        <end position="371"/>
    </location>
</feature>
<name>A0A5J5EUE0_9PEZI</name>
<evidence type="ECO:0000313" key="7">
    <source>
        <dbReference type="Proteomes" id="UP000326924"/>
    </source>
</evidence>
<dbReference type="PANTHER" id="PTHR11360:SF177">
    <property type="entry name" value="RIBOFLAVIN TRANSPORTER MCH5"/>
    <property type="match status" value="1"/>
</dbReference>
<evidence type="ECO:0000256" key="1">
    <source>
        <dbReference type="ARBA" id="ARBA00004141"/>
    </source>
</evidence>
<protein>
    <submittedName>
        <fullName evidence="6">Major facilitator superfamily domain-containing protein</fullName>
    </submittedName>
</protein>
<dbReference type="InterPro" id="IPR036259">
    <property type="entry name" value="MFS_trans_sf"/>
</dbReference>
<dbReference type="GO" id="GO:0016020">
    <property type="term" value="C:membrane"/>
    <property type="evidence" value="ECO:0007669"/>
    <property type="project" value="UniProtKB-SubCell"/>
</dbReference>
<keyword evidence="4" id="KW-0472">Membrane</keyword>
<dbReference type="Proteomes" id="UP000326924">
    <property type="component" value="Unassembled WGS sequence"/>
</dbReference>
<dbReference type="Pfam" id="PF07690">
    <property type="entry name" value="MFS_1"/>
    <property type="match status" value="1"/>
</dbReference>
<evidence type="ECO:0000313" key="6">
    <source>
        <dbReference type="EMBL" id="KAA8903589.1"/>
    </source>
</evidence>
<feature type="transmembrane region" description="Helical" evidence="4">
    <location>
        <begin position="383"/>
        <end position="402"/>
    </location>
</feature>
<dbReference type="FunCoup" id="A0A5J5EUE0">
    <property type="interactions" value="175"/>
</dbReference>
<feature type="region of interest" description="Disordered" evidence="3">
    <location>
        <begin position="41"/>
        <end position="75"/>
    </location>
</feature>
<feature type="transmembrane region" description="Helical" evidence="4">
    <location>
        <begin position="239"/>
        <end position="259"/>
    </location>
</feature>
<accession>A0A5J5EUE0</accession>
<proteinExistence type="inferred from homology"/>
<dbReference type="InParanoid" id="A0A5J5EUE0"/>
<dbReference type="InterPro" id="IPR020846">
    <property type="entry name" value="MFS_dom"/>
</dbReference>
<feature type="transmembrane region" description="Helical" evidence="4">
    <location>
        <begin position="318"/>
        <end position="340"/>
    </location>
</feature>
<keyword evidence="7" id="KW-1185">Reference proteome</keyword>
<evidence type="ECO:0000256" key="3">
    <source>
        <dbReference type="SAM" id="MobiDB-lite"/>
    </source>
</evidence>
<feature type="region of interest" description="Disordered" evidence="3">
    <location>
        <begin position="267"/>
        <end position="293"/>
    </location>
</feature>
<feature type="transmembrane region" description="Helical" evidence="4">
    <location>
        <begin position="478"/>
        <end position="500"/>
    </location>
</feature>
<dbReference type="GO" id="GO:0022857">
    <property type="term" value="F:transmembrane transporter activity"/>
    <property type="evidence" value="ECO:0007669"/>
    <property type="project" value="InterPro"/>
</dbReference>
<evidence type="ECO:0000256" key="4">
    <source>
        <dbReference type="SAM" id="Phobius"/>
    </source>
</evidence>
<feature type="transmembrane region" description="Helical" evidence="4">
    <location>
        <begin position="175"/>
        <end position="195"/>
    </location>
</feature>
<dbReference type="SUPFAM" id="SSF103473">
    <property type="entry name" value="MFS general substrate transporter"/>
    <property type="match status" value="1"/>
</dbReference>
<dbReference type="CDD" id="cd17352">
    <property type="entry name" value="MFS_MCT_SLC16"/>
    <property type="match status" value="1"/>
</dbReference>
<keyword evidence="4" id="KW-1133">Transmembrane helix</keyword>
<feature type="compositionally biased region" description="Low complexity" evidence="3">
    <location>
        <begin position="272"/>
        <end position="291"/>
    </location>
</feature>
<feature type="transmembrane region" description="Helical" evidence="4">
    <location>
        <begin position="150"/>
        <end position="169"/>
    </location>
</feature>
<keyword evidence="4" id="KW-0812">Transmembrane</keyword>
<comment type="caution">
    <text evidence="6">The sequence shown here is derived from an EMBL/GenBank/DDBJ whole genome shotgun (WGS) entry which is preliminary data.</text>
</comment>
<feature type="compositionally biased region" description="Basic residues" evidence="3">
    <location>
        <begin position="1"/>
        <end position="12"/>
    </location>
</feature>
<comment type="similarity">
    <text evidence="2">Belongs to the major facilitator superfamily. Monocarboxylate porter (TC 2.A.1.13) family.</text>
</comment>
<dbReference type="InterPro" id="IPR050327">
    <property type="entry name" value="Proton-linked_MCT"/>
</dbReference>
<feature type="transmembrane region" description="Helical" evidence="4">
    <location>
        <begin position="121"/>
        <end position="143"/>
    </location>
</feature>
<feature type="domain" description="Major facilitator superfamily (MFS) profile" evidence="5">
    <location>
        <begin position="79"/>
        <end position="504"/>
    </location>
</feature>
<feature type="transmembrane region" description="Helical" evidence="4">
    <location>
        <begin position="414"/>
        <end position="441"/>
    </location>
</feature>
<dbReference type="AlphaFoldDB" id="A0A5J5EUE0"/>
<dbReference type="InterPro" id="IPR011701">
    <property type="entry name" value="MFS"/>
</dbReference>
<organism evidence="6 7">
    <name type="scientific">Sphaerosporella brunnea</name>
    <dbReference type="NCBI Taxonomy" id="1250544"/>
    <lineage>
        <taxon>Eukaryota</taxon>
        <taxon>Fungi</taxon>
        <taxon>Dikarya</taxon>
        <taxon>Ascomycota</taxon>
        <taxon>Pezizomycotina</taxon>
        <taxon>Pezizomycetes</taxon>
        <taxon>Pezizales</taxon>
        <taxon>Pyronemataceae</taxon>
        <taxon>Sphaerosporella</taxon>
    </lineage>
</organism>
<reference evidence="6 7" key="1">
    <citation type="submission" date="2019-09" db="EMBL/GenBank/DDBJ databases">
        <title>Draft genome of the ectomycorrhizal ascomycete Sphaerosporella brunnea.</title>
        <authorList>
            <consortium name="DOE Joint Genome Institute"/>
            <person name="Benucci G.M."/>
            <person name="Marozzi G."/>
            <person name="Antonielli L."/>
            <person name="Sanchez S."/>
            <person name="Marco P."/>
            <person name="Wang X."/>
            <person name="Falini L.B."/>
            <person name="Barry K."/>
            <person name="Haridas S."/>
            <person name="Lipzen A."/>
            <person name="Labutti K."/>
            <person name="Grigoriev I.V."/>
            <person name="Murat C."/>
            <person name="Martin F."/>
            <person name="Albertini E."/>
            <person name="Donnini D."/>
            <person name="Bonito G."/>
        </authorList>
    </citation>
    <scope>NUCLEOTIDE SEQUENCE [LARGE SCALE GENOMIC DNA]</scope>
    <source>
        <strain evidence="6 7">Sb_GMNB300</strain>
    </source>
</reference>
<dbReference type="PANTHER" id="PTHR11360">
    <property type="entry name" value="MONOCARBOXYLATE TRANSPORTER"/>
    <property type="match status" value="1"/>
</dbReference>
<dbReference type="PROSITE" id="PS50850">
    <property type="entry name" value="MFS"/>
    <property type="match status" value="1"/>
</dbReference>
<sequence>MHQHDHHHHHHTGTSTDDAVEYEDIKTDQTPTDLPILSTSVSHTSHVHVTREEKGVEEGGVEVPEEAKEEPEYPEGGRQAWTVVFGSLVSMTASFGMMNSIGTLHAHLSENQLKGHSEGQIGWIFGVYSFLSFLGGILIGPIFDAFGPKFLMLVGMLCHVVSLMLFSISTQYWHFMLTFGVLCGIATCLIFTPAVASVGHWFLKKRAYATGVATTGGSIGGIMFPLILQRALPAVGFGWAIRIVGFVCLVFLVIGNLLVRARTEVMNRGGDSTSSSSSAASTTSGATPKTTSTKRKRGLWQAISSIRIDLTAFLDPRFSLTTVGVFMIEWAVFIPLTYITSYSLRLGLPSSFSYQLLAVLNVGSVFGRWLPGLVADKTGRFNIMLATVTFCLTTVLGLWLPADRVSSLTGRKAIMVVFALIYGFGSGSGISLTPVCVGQICSTKEYGTKYGTCYFFVSFATLTGIPIAGQIVNATGGSYQGLIIFTAASYVGALMFFGAARYMGLRHLERKAGWGAIY</sequence>
<feature type="transmembrane region" description="Helical" evidence="4">
    <location>
        <begin position="453"/>
        <end position="472"/>
    </location>
</feature>
<dbReference type="OrthoDB" id="410267at2759"/>
<evidence type="ECO:0000256" key="2">
    <source>
        <dbReference type="ARBA" id="ARBA00006727"/>
    </source>
</evidence>
<feature type="transmembrane region" description="Helical" evidence="4">
    <location>
        <begin position="207"/>
        <end position="227"/>
    </location>
</feature>
<feature type="transmembrane region" description="Helical" evidence="4">
    <location>
        <begin position="80"/>
        <end position="101"/>
    </location>
</feature>
<dbReference type="Gene3D" id="1.20.1250.20">
    <property type="entry name" value="MFS general substrate transporter like domains"/>
    <property type="match status" value="1"/>
</dbReference>
<comment type="subcellular location">
    <subcellularLocation>
        <location evidence="1">Membrane</location>
        <topology evidence="1">Multi-pass membrane protein</topology>
    </subcellularLocation>
</comment>
<feature type="compositionally biased region" description="Acidic residues" evidence="3">
    <location>
        <begin position="59"/>
        <end position="73"/>
    </location>
</feature>
<feature type="region of interest" description="Disordered" evidence="3">
    <location>
        <begin position="1"/>
        <end position="20"/>
    </location>
</feature>